<name>A0A1V0UEE8_STRVN</name>
<dbReference type="Gene3D" id="3.40.1580.10">
    <property type="entry name" value="SMI1/KNR4-like"/>
    <property type="match status" value="1"/>
</dbReference>
<dbReference type="SUPFAM" id="SSF160631">
    <property type="entry name" value="SMI1/KNR4-like"/>
    <property type="match status" value="1"/>
</dbReference>
<evidence type="ECO:0000259" key="2">
    <source>
        <dbReference type="Pfam" id="PF09346"/>
    </source>
</evidence>
<sequence length="223" mass="25311">MARMSETAECEENDVAPVLTTPEEWRGFLKRYGELYVKVRADDEEVEDLLDEEQSEALDRGERVVPWLGETPAREEALAASEERLGVRFPPSLRGFFLASDGWMPLDGWVDGIHPCDRVVWMRDSEAGSRVIGTYASIPGNEDEVRLFRRSVEIARGEDYWLLDPTDVGPDGEWAAYEFAPKYGDITEYPGFSALVHSGYESMEEDAEEEDAEEEDEDADDRD</sequence>
<evidence type="ECO:0000313" key="3">
    <source>
        <dbReference type="EMBL" id="ARF63604.1"/>
    </source>
</evidence>
<evidence type="ECO:0000256" key="1">
    <source>
        <dbReference type="SAM" id="MobiDB-lite"/>
    </source>
</evidence>
<dbReference type="KEGG" id="svu:B1H20_21150"/>
<dbReference type="AlphaFoldDB" id="A0A1V0UEE8"/>
<gene>
    <name evidence="3" type="ORF">B1H20_21150</name>
</gene>
<accession>A0A1V0UEE8</accession>
<protein>
    <submittedName>
        <fullName evidence="3">Glucan synthesis protein</fullName>
    </submittedName>
</protein>
<proteinExistence type="predicted"/>
<feature type="compositionally biased region" description="Acidic residues" evidence="1">
    <location>
        <begin position="202"/>
        <end position="223"/>
    </location>
</feature>
<dbReference type="OrthoDB" id="458118at2"/>
<feature type="region of interest" description="Disordered" evidence="1">
    <location>
        <begin position="197"/>
        <end position="223"/>
    </location>
</feature>
<dbReference type="STRING" id="1935.B1H20_21150"/>
<reference evidence="3 4" key="1">
    <citation type="submission" date="2017-03" db="EMBL/GenBank/DDBJ databases">
        <title>Complete Genome Sequence of a natural compounds producer, Streptomyces violaceus S21.</title>
        <authorList>
            <person name="Zhong C."/>
            <person name="Zhao Z."/>
            <person name="Fu J."/>
            <person name="Zong G."/>
            <person name="Qin R."/>
            <person name="Cao G."/>
        </authorList>
    </citation>
    <scope>NUCLEOTIDE SEQUENCE [LARGE SCALE GENOMIC DNA]</scope>
    <source>
        <strain evidence="3 4">S21</strain>
    </source>
</reference>
<dbReference type="InterPro" id="IPR018958">
    <property type="entry name" value="Knr4/Smi1-like_dom"/>
</dbReference>
<organism evidence="3 4">
    <name type="scientific">Streptomyces violaceoruber</name>
    <dbReference type="NCBI Taxonomy" id="1935"/>
    <lineage>
        <taxon>Bacteria</taxon>
        <taxon>Bacillati</taxon>
        <taxon>Actinomycetota</taxon>
        <taxon>Actinomycetes</taxon>
        <taxon>Kitasatosporales</taxon>
        <taxon>Streptomycetaceae</taxon>
        <taxon>Streptomyces</taxon>
        <taxon>Streptomyces violaceoruber group</taxon>
    </lineage>
</organism>
<dbReference type="InterPro" id="IPR037883">
    <property type="entry name" value="Knr4/Smi1-like_sf"/>
</dbReference>
<dbReference type="Proteomes" id="UP000192445">
    <property type="component" value="Chromosome"/>
</dbReference>
<dbReference type="EMBL" id="CP020570">
    <property type="protein sequence ID" value="ARF63604.1"/>
    <property type="molecule type" value="Genomic_DNA"/>
</dbReference>
<feature type="domain" description="Knr4/Smi1-like" evidence="2">
    <location>
        <begin position="72"/>
        <end position="175"/>
    </location>
</feature>
<dbReference type="RefSeq" id="WP_053607949.1">
    <property type="nucleotide sequence ID" value="NZ_CP020570.1"/>
</dbReference>
<dbReference type="Pfam" id="PF09346">
    <property type="entry name" value="SMI1_KNR4"/>
    <property type="match status" value="1"/>
</dbReference>
<evidence type="ECO:0000313" key="4">
    <source>
        <dbReference type="Proteomes" id="UP000192445"/>
    </source>
</evidence>